<dbReference type="AlphaFoldDB" id="A0AAV4N1Z8"/>
<sequence>MTIMIKIREACNKMGRMMEGERWSLPLTNKLLLKFVSKELMHSRKLFTEAKLFRNEYVICLETFLLSLVLETFKRILPILQVGALGGFTGHLQYICIQMKIVDQKSCRPDMRSCIHYIPKMFTSSVYAGGQAVEVAQRSCW</sequence>
<comment type="caution">
    <text evidence="1">The sequence shown here is derived from an EMBL/GenBank/DDBJ whole genome shotgun (WGS) entry which is preliminary data.</text>
</comment>
<name>A0AAV4N1Z8_CAEEX</name>
<evidence type="ECO:0000313" key="1">
    <source>
        <dbReference type="EMBL" id="GIX78733.1"/>
    </source>
</evidence>
<reference evidence="1 2" key="1">
    <citation type="submission" date="2021-06" db="EMBL/GenBank/DDBJ databases">
        <title>Caerostris extrusa draft genome.</title>
        <authorList>
            <person name="Kono N."/>
            <person name="Arakawa K."/>
        </authorList>
    </citation>
    <scope>NUCLEOTIDE SEQUENCE [LARGE SCALE GENOMIC DNA]</scope>
</reference>
<protein>
    <submittedName>
        <fullName evidence="1">Uncharacterized protein</fullName>
    </submittedName>
</protein>
<dbReference type="EMBL" id="BPLR01020438">
    <property type="protein sequence ID" value="GIX78733.1"/>
    <property type="molecule type" value="Genomic_DNA"/>
</dbReference>
<evidence type="ECO:0000313" key="2">
    <source>
        <dbReference type="Proteomes" id="UP001054945"/>
    </source>
</evidence>
<gene>
    <name evidence="1" type="ORF">CEXT_677501</name>
</gene>
<keyword evidence="2" id="KW-1185">Reference proteome</keyword>
<dbReference type="Proteomes" id="UP001054945">
    <property type="component" value="Unassembled WGS sequence"/>
</dbReference>
<accession>A0AAV4N1Z8</accession>
<proteinExistence type="predicted"/>
<organism evidence="1 2">
    <name type="scientific">Caerostris extrusa</name>
    <name type="common">Bark spider</name>
    <name type="synonym">Caerostris bankana</name>
    <dbReference type="NCBI Taxonomy" id="172846"/>
    <lineage>
        <taxon>Eukaryota</taxon>
        <taxon>Metazoa</taxon>
        <taxon>Ecdysozoa</taxon>
        <taxon>Arthropoda</taxon>
        <taxon>Chelicerata</taxon>
        <taxon>Arachnida</taxon>
        <taxon>Araneae</taxon>
        <taxon>Araneomorphae</taxon>
        <taxon>Entelegynae</taxon>
        <taxon>Araneoidea</taxon>
        <taxon>Araneidae</taxon>
        <taxon>Caerostris</taxon>
    </lineage>
</organism>